<dbReference type="EMBL" id="GAIX01013488">
    <property type="protein sequence ID" value="JAA79072.1"/>
    <property type="molecule type" value="Transcribed_RNA"/>
</dbReference>
<feature type="non-terminal residue" evidence="1">
    <location>
        <position position="92"/>
    </location>
</feature>
<proteinExistence type="predicted"/>
<sequence>MRVTDVILITNIDLGEAGSINTLSITKLNLVNNYYLMKQRMFIVGRLKLTPKSDRTQESVCLKTLLLALWVLYLATQSSMGIVPCDTKLYGY</sequence>
<protein>
    <submittedName>
        <fullName evidence="1">Uncharacterized protein</fullName>
    </submittedName>
</protein>
<organism evidence="1">
    <name type="scientific">Pararge aegeria</name>
    <name type="common">speckled wood butterfly</name>
    <dbReference type="NCBI Taxonomy" id="116150"/>
    <lineage>
        <taxon>Eukaryota</taxon>
        <taxon>Metazoa</taxon>
        <taxon>Ecdysozoa</taxon>
        <taxon>Arthropoda</taxon>
        <taxon>Hexapoda</taxon>
        <taxon>Insecta</taxon>
        <taxon>Pterygota</taxon>
        <taxon>Neoptera</taxon>
        <taxon>Endopterygota</taxon>
        <taxon>Lepidoptera</taxon>
        <taxon>Glossata</taxon>
        <taxon>Ditrysia</taxon>
        <taxon>Papilionoidea</taxon>
        <taxon>Nymphalidae</taxon>
        <taxon>Satyrinae</taxon>
        <taxon>Satyrini</taxon>
        <taxon>Parargina</taxon>
        <taxon>Pararge</taxon>
    </lineage>
</organism>
<dbReference type="AlphaFoldDB" id="S4PSN3"/>
<reference evidence="1" key="2">
    <citation type="submission" date="2013-05" db="EMBL/GenBank/DDBJ databases">
        <authorList>
            <person name="Carter J.-M."/>
            <person name="Baker S.C."/>
            <person name="Pink R."/>
            <person name="Carter D.R.F."/>
            <person name="Collins A."/>
            <person name="Tomlin J."/>
            <person name="Gibbs M."/>
            <person name="Breuker C.J."/>
        </authorList>
    </citation>
    <scope>NUCLEOTIDE SEQUENCE</scope>
    <source>
        <tissue evidence="1">Ovary</tissue>
    </source>
</reference>
<accession>S4PSN3</accession>
<reference evidence="1" key="1">
    <citation type="journal article" date="2013" name="BMC Genomics">
        <title>Unscrambling butterfly oogenesis.</title>
        <authorList>
            <person name="Carter J.M."/>
            <person name="Baker S.C."/>
            <person name="Pink R."/>
            <person name="Carter D.R."/>
            <person name="Collins A."/>
            <person name="Tomlin J."/>
            <person name="Gibbs M."/>
            <person name="Breuker C.J."/>
        </authorList>
    </citation>
    <scope>NUCLEOTIDE SEQUENCE</scope>
    <source>
        <tissue evidence="1">Ovary</tissue>
    </source>
</reference>
<name>S4PSN3_9NEOP</name>
<evidence type="ECO:0000313" key="1">
    <source>
        <dbReference type="EMBL" id="JAA79072.1"/>
    </source>
</evidence>